<dbReference type="SUPFAM" id="SSF55486">
    <property type="entry name" value="Metalloproteases ('zincins'), catalytic domain"/>
    <property type="match status" value="1"/>
</dbReference>
<keyword evidence="2 7" id="KW-0645">Protease</keyword>
<dbReference type="AlphaFoldDB" id="A0A0A1SQN6"/>
<feature type="domain" description="Peptidase M3A/M3B catalytic" evidence="8">
    <location>
        <begin position="12"/>
        <end position="101"/>
    </location>
</feature>
<gene>
    <name evidence="9" type="ORF">VHEMI02762</name>
</gene>
<proteinExistence type="inferred from homology"/>
<protein>
    <recommendedName>
        <fullName evidence="8">Peptidase M3A/M3B catalytic domain-containing protein</fullName>
    </recommendedName>
</protein>
<dbReference type="Pfam" id="PF01432">
    <property type="entry name" value="Peptidase_M3"/>
    <property type="match status" value="1"/>
</dbReference>
<evidence type="ECO:0000256" key="7">
    <source>
        <dbReference type="RuleBase" id="RU003435"/>
    </source>
</evidence>
<dbReference type="GO" id="GO:0004222">
    <property type="term" value="F:metalloendopeptidase activity"/>
    <property type="evidence" value="ECO:0007669"/>
    <property type="project" value="InterPro"/>
</dbReference>
<evidence type="ECO:0000256" key="1">
    <source>
        <dbReference type="ARBA" id="ARBA00006040"/>
    </source>
</evidence>
<dbReference type="GO" id="GO:0006518">
    <property type="term" value="P:peptide metabolic process"/>
    <property type="evidence" value="ECO:0007669"/>
    <property type="project" value="TreeGrafter"/>
</dbReference>
<evidence type="ECO:0000256" key="5">
    <source>
        <dbReference type="ARBA" id="ARBA00022833"/>
    </source>
</evidence>
<comment type="cofactor">
    <cofactor evidence="7">
        <name>Zn(2+)</name>
        <dbReference type="ChEBI" id="CHEBI:29105"/>
    </cofactor>
    <text evidence="7">Binds 1 zinc ion.</text>
</comment>
<dbReference type="EMBL" id="CDHN01000001">
    <property type="protein sequence ID" value="CEJ82713.1"/>
    <property type="molecule type" value="Genomic_DNA"/>
</dbReference>
<dbReference type="Gene3D" id="1.10.1370.10">
    <property type="entry name" value="Neurolysin, domain 3"/>
    <property type="match status" value="1"/>
</dbReference>
<dbReference type="InterPro" id="IPR045090">
    <property type="entry name" value="Pept_M3A_M3B"/>
</dbReference>
<comment type="similarity">
    <text evidence="1 7">Belongs to the peptidase M3 family.</text>
</comment>
<keyword evidence="4 7" id="KW-0378">Hydrolase</keyword>
<dbReference type="MEROPS" id="M03.009"/>
<dbReference type="GO" id="GO:0005758">
    <property type="term" value="C:mitochondrial intermembrane space"/>
    <property type="evidence" value="ECO:0007669"/>
    <property type="project" value="TreeGrafter"/>
</dbReference>
<evidence type="ECO:0000313" key="10">
    <source>
        <dbReference type="Proteomes" id="UP000039046"/>
    </source>
</evidence>
<evidence type="ECO:0000259" key="8">
    <source>
        <dbReference type="Pfam" id="PF01432"/>
    </source>
</evidence>
<evidence type="ECO:0000256" key="4">
    <source>
        <dbReference type="ARBA" id="ARBA00022801"/>
    </source>
</evidence>
<keyword evidence="6 7" id="KW-0482">Metalloprotease</keyword>
<name>A0A0A1SQN6_9HYPO</name>
<dbReference type="InterPro" id="IPR001567">
    <property type="entry name" value="Pept_M3A_M3B_dom"/>
</dbReference>
<keyword evidence="3 7" id="KW-0479">Metal-binding</keyword>
<evidence type="ECO:0000256" key="6">
    <source>
        <dbReference type="ARBA" id="ARBA00023049"/>
    </source>
</evidence>
<dbReference type="STRING" id="1531966.A0A0A1SQN6"/>
<keyword evidence="5 7" id="KW-0862">Zinc</keyword>
<reference evidence="9 10" key="1">
    <citation type="journal article" date="2015" name="Genome Announc.">
        <title>Draft Genome Sequence and Gene Annotation of the Entomopathogenic Fungus Verticillium hemipterigenum.</title>
        <authorList>
            <person name="Horn F."/>
            <person name="Habel A."/>
            <person name="Scharf D.H."/>
            <person name="Dworschak J."/>
            <person name="Brakhage A.A."/>
            <person name="Guthke R."/>
            <person name="Hertweck C."/>
            <person name="Linde J."/>
        </authorList>
    </citation>
    <scope>NUCLEOTIDE SEQUENCE [LARGE SCALE GENOMIC DNA]</scope>
</reference>
<sequence>MCGPCKKKTMLLTHCSDWGHGDANFDHLMSGYAATYYSYLWSKAFAVDMFESIFRDDPLNGSHGRRYRRLVLEPGGSRGALEGVTELLGREPSVDAFCSYLGIHK</sequence>
<dbReference type="PANTHER" id="PTHR11804:SF84">
    <property type="entry name" value="SACCHAROLYSIN"/>
    <property type="match status" value="1"/>
</dbReference>
<dbReference type="HOGENOM" id="CLU_2238488_0_0_1"/>
<accession>A0A0A1SQN6</accession>
<evidence type="ECO:0000313" key="9">
    <source>
        <dbReference type="EMBL" id="CEJ82713.1"/>
    </source>
</evidence>
<dbReference type="GO" id="GO:0046872">
    <property type="term" value="F:metal ion binding"/>
    <property type="evidence" value="ECO:0007669"/>
    <property type="project" value="UniProtKB-UniRule"/>
</dbReference>
<keyword evidence="10" id="KW-1185">Reference proteome</keyword>
<organism evidence="9 10">
    <name type="scientific">[Torrubiella] hemipterigena</name>
    <dbReference type="NCBI Taxonomy" id="1531966"/>
    <lineage>
        <taxon>Eukaryota</taxon>
        <taxon>Fungi</taxon>
        <taxon>Dikarya</taxon>
        <taxon>Ascomycota</taxon>
        <taxon>Pezizomycotina</taxon>
        <taxon>Sordariomycetes</taxon>
        <taxon>Hypocreomycetidae</taxon>
        <taxon>Hypocreales</taxon>
        <taxon>Clavicipitaceae</taxon>
        <taxon>Clavicipitaceae incertae sedis</taxon>
        <taxon>'Torrubiella' clade</taxon>
    </lineage>
</organism>
<dbReference type="InterPro" id="IPR024077">
    <property type="entry name" value="Neurolysin/TOP_dom2"/>
</dbReference>
<evidence type="ECO:0000256" key="3">
    <source>
        <dbReference type="ARBA" id="ARBA00022723"/>
    </source>
</evidence>
<dbReference type="OrthoDB" id="534666at2759"/>
<dbReference type="PANTHER" id="PTHR11804">
    <property type="entry name" value="PROTEASE M3 THIMET OLIGOPEPTIDASE-RELATED"/>
    <property type="match status" value="1"/>
</dbReference>
<dbReference type="Proteomes" id="UP000039046">
    <property type="component" value="Unassembled WGS sequence"/>
</dbReference>
<dbReference type="GO" id="GO:0006508">
    <property type="term" value="P:proteolysis"/>
    <property type="evidence" value="ECO:0007669"/>
    <property type="project" value="UniProtKB-KW"/>
</dbReference>
<evidence type="ECO:0000256" key="2">
    <source>
        <dbReference type="ARBA" id="ARBA00022670"/>
    </source>
</evidence>